<feature type="coiled-coil region" evidence="1">
    <location>
        <begin position="12"/>
        <end position="49"/>
    </location>
</feature>
<dbReference type="AlphaFoldDB" id="A0A401TJK9"/>
<evidence type="ECO:0000313" key="2">
    <source>
        <dbReference type="EMBL" id="GCC42806.1"/>
    </source>
</evidence>
<gene>
    <name evidence="2" type="ORF">chiPu_0026794</name>
</gene>
<name>A0A401TJK9_CHIPU</name>
<keyword evidence="3" id="KW-1185">Reference proteome</keyword>
<comment type="caution">
    <text evidence="2">The sequence shown here is derived from an EMBL/GenBank/DDBJ whole genome shotgun (WGS) entry which is preliminary data.</text>
</comment>
<dbReference type="Proteomes" id="UP000287033">
    <property type="component" value="Unassembled WGS sequence"/>
</dbReference>
<sequence>VLEHLKTLEKCAKKLASEQLEAQHKAQVLEQEKTLLERLRSKRDALRTRVTAQSAGVSEDA</sequence>
<reference evidence="2 3" key="1">
    <citation type="journal article" date="2018" name="Nat. Ecol. Evol.">
        <title>Shark genomes provide insights into elasmobranch evolution and the origin of vertebrates.</title>
        <authorList>
            <person name="Hara Y"/>
            <person name="Yamaguchi K"/>
            <person name="Onimaru K"/>
            <person name="Kadota M"/>
            <person name="Koyanagi M"/>
            <person name="Keeley SD"/>
            <person name="Tatsumi K"/>
            <person name="Tanaka K"/>
            <person name="Motone F"/>
            <person name="Kageyama Y"/>
            <person name="Nozu R"/>
            <person name="Adachi N"/>
            <person name="Nishimura O"/>
            <person name="Nakagawa R"/>
            <person name="Tanegashima C"/>
            <person name="Kiyatake I"/>
            <person name="Matsumoto R"/>
            <person name="Murakumo K"/>
            <person name="Nishida K"/>
            <person name="Terakita A"/>
            <person name="Kuratani S"/>
            <person name="Sato K"/>
            <person name="Hyodo S Kuraku.S."/>
        </authorList>
    </citation>
    <scope>NUCLEOTIDE SEQUENCE [LARGE SCALE GENOMIC DNA]</scope>
</reference>
<feature type="non-terminal residue" evidence="2">
    <location>
        <position position="1"/>
    </location>
</feature>
<keyword evidence="1" id="KW-0175">Coiled coil</keyword>
<accession>A0A401TJK9</accession>
<proteinExistence type="predicted"/>
<dbReference type="EMBL" id="BEZZ01087477">
    <property type="protein sequence ID" value="GCC42806.1"/>
    <property type="molecule type" value="Genomic_DNA"/>
</dbReference>
<protein>
    <submittedName>
        <fullName evidence="2">Uncharacterized protein</fullName>
    </submittedName>
</protein>
<evidence type="ECO:0000313" key="3">
    <source>
        <dbReference type="Proteomes" id="UP000287033"/>
    </source>
</evidence>
<organism evidence="2 3">
    <name type="scientific">Chiloscyllium punctatum</name>
    <name type="common">Brownbanded bambooshark</name>
    <name type="synonym">Hemiscyllium punctatum</name>
    <dbReference type="NCBI Taxonomy" id="137246"/>
    <lineage>
        <taxon>Eukaryota</taxon>
        <taxon>Metazoa</taxon>
        <taxon>Chordata</taxon>
        <taxon>Craniata</taxon>
        <taxon>Vertebrata</taxon>
        <taxon>Chondrichthyes</taxon>
        <taxon>Elasmobranchii</taxon>
        <taxon>Galeomorphii</taxon>
        <taxon>Galeoidea</taxon>
        <taxon>Orectolobiformes</taxon>
        <taxon>Hemiscylliidae</taxon>
        <taxon>Chiloscyllium</taxon>
    </lineage>
</organism>
<dbReference type="OrthoDB" id="10050372at2759"/>
<evidence type="ECO:0000256" key="1">
    <source>
        <dbReference type="SAM" id="Coils"/>
    </source>
</evidence>